<dbReference type="OrthoDB" id="191139at2759"/>
<dbReference type="Proteomes" id="UP000002035">
    <property type="component" value="Unassembled WGS sequence"/>
</dbReference>
<dbReference type="PANTHER" id="PTHR43157:SF31">
    <property type="entry name" value="PHOSPHATIDYLINOSITOL-GLYCAN BIOSYNTHESIS CLASS F PROTEIN"/>
    <property type="match status" value="1"/>
</dbReference>
<dbReference type="eggNOG" id="KOG1208">
    <property type="taxonomic scope" value="Eukaryota"/>
</dbReference>
<dbReference type="PRINTS" id="PR00081">
    <property type="entry name" value="GDHRDH"/>
</dbReference>
<protein>
    <submittedName>
        <fullName evidence="3">Retinol dehydrogenase 12</fullName>
    </submittedName>
</protein>
<dbReference type="InterPro" id="IPR036291">
    <property type="entry name" value="NAD(P)-bd_dom_sf"/>
</dbReference>
<dbReference type="SUPFAM" id="SSF51735">
    <property type="entry name" value="NAD(P)-binding Rossmann-fold domains"/>
    <property type="match status" value="1"/>
</dbReference>
<keyword evidence="2" id="KW-0560">Oxidoreductase</keyword>
<dbReference type="GO" id="GO:0016491">
    <property type="term" value="F:oxidoreductase activity"/>
    <property type="evidence" value="ECO:0007669"/>
    <property type="project" value="UniProtKB-KW"/>
</dbReference>
<evidence type="ECO:0000256" key="2">
    <source>
        <dbReference type="ARBA" id="ARBA00023002"/>
    </source>
</evidence>
<sequence>MMQFDAATIEKRATAAAFYHRQLFAEPPIASRNEVDLEGKTAIITGSNTGLGFECARQLLDLGLSKLIVAVRDEVKGQDARIKLLSGRNAENHTIEVWKLDLLCYNSIMSFVGRAKGLGRLDYVVNNAGLAKLSFEINKSTGHEEIVQVNYLSLALLTILLLPVLKDKNSVQQPGRLVNVSSDTPSWAKFKEKHSIPLLPAFDKEDNFDPHDRYSTSKLLGQLFLVELTRRIPPSVAIINAPNPGLCKTSLTRDYNGSFRGFIFGVFRLMFARTAAVGARSLTDALVKHGLESHGQYLEDGKIQPMAPMVYTRQGKEVAELLWQETIDELSFVNASSIIKDLRSV</sequence>
<evidence type="ECO:0000313" key="4">
    <source>
        <dbReference type="Proteomes" id="UP000002035"/>
    </source>
</evidence>
<dbReference type="STRING" id="554155.C5FXZ4"/>
<gene>
    <name evidence="3" type="ORF">MCYG_07211</name>
</gene>
<dbReference type="PANTHER" id="PTHR43157">
    <property type="entry name" value="PHOSPHATIDYLINOSITOL-GLYCAN BIOSYNTHESIS CLASS F PROTEIN-RELATED"/>
    <property type="match status" value="1"/>
</dbReference>
<proteinExistence type="inferred from homology"/>
<dbReference type="HOGENOM" id="CLU_010194_44_4_1"/>
<dbReference type="Pfam" id="PF00106">
    <property type="entry name" value="adh_short"/>
    <property type="match status" value="1"/>
</dbReference>
<keyword evidence="4" id="KW-1185">Reference proteome</keyword>
<organism evidence="3 4">
    <name type="scientific">Arthroderma otae (strain ATCC MYA-4605 / CBS 113480)</name>
    <name type="common">Microsporum canis</name>
    <dbReference type="NCBI Taxonomy" id="554155"/>
    <lineage>
        <taxon>Eukaryota</taxon>
        <taxon>Fungi</taxon>
        <taxon>Dikarya</taxon>
        <taxon>Ascomycota</taxon>
        <taxon>Pezizomycotina</taxon>
        <taxon>Eurotiomycetes</taxon>
        <taxon>Eurotiomycetidae</taxon>
        <taxon>Onygenales</taxon>
        <taxon>Arthrodermataceae</taxon>
        <taxon>Microsporum</taxon>
    </lineage>
</organism>
<dbReference type="Gene3D" id="3.40.50.720">
    <property type="entry name" value="NAD(P)-binding Rossmann-like Domain"/>
    <property type="match status" value="1"/>
</dbReference>
<dbReference type="EMBL" id="DS995707">
    <property type="protein sequence ID" value="EEQ34392.1"/>
    <property type="molecule type" value="Genomic_DNA"/>
</dbReference>
<name>C5FXZ4_ARTOC</name>
<reference evidence="4" key="1">
    <citation type="journal article" date="2012" name="MBio">
        <title>Comparative genome analysis of Trichophyton rubrum and related dermatophytes reveals candidate genes involved in infection.</title>
        <authorList>
            <person name="Martinez D.A."/>
            <person name="Oliver B.G."/>
            <person name="Graeser Y."/>
            <person name="Goldberg J.M."/>
            <person name="Li W."/>
            <person name="Martinez-Rossi N.M."/>
            <person name="Monod M."/>
            <person name="Shelest E."/>
            <person name="Barton R.C."/>
            <person name="Birch E."/>
            <person name="Brakhage A.A."/>
            <person name="Chen Z."/>
            <person name="Gurr S.J."/>
            <person name="Heiman D."/>
            <person name="Heitman J."/>
            <person name="Kosti I."/>
            <person name="Rossi A."/>
            <person name="Saif S."/>
            <person name="Samalova M."/>
            <person name="Saunders C.W."/>
            <person name="Shea T."/>
            <person name="Summerbell R.C."/>
            <person name="Xu J."/>
            <person name="Young S."/>
            <person name="Zeng Q."/>
            <person name="Birren B.W."/>
            <person name="Cuomo C.A."/>
            <person name="White T.C."/>
        </authorList>
    </citation>
    <scope>NUCLEOTIDE SEQUENCE [LARGE SCALE GENOMIC DNA]</scope>
    <source>
        <strain evidence="4">ATCC MYA-4605 / CBS 113480</strain>
    </source>
</reference>
<dbReference type="GeneID" id="9225502"/>
<dbReference type="RefSeq" id="XP_002843428.1">
    <property type="nucleotide sequence ID" value="XM_002843382.1"/>
</dbReference>
<dbReference type="OMA" id="NEKTGHE"/>
<comment type="similarity">
    <text evidence="1">Belongs to the short-chain dehydrogenases/reductases (SDR) family.</text>
</comment>
<evidence type="ECO:0000256" key="1">
    <source>
        <dbReference type="ARBA" id="ARBA00006484"/>
    </source>
</evidence>
<dbReference type="VEuPathDB" id="FungiDB:MCYG_07211"/>
<dbReference type="InterPro" id="IPR002347">
    <property type="entry name" value="SDR_fam"/>
</dbReference>
<dbReference type="AlphaFoldDB" id="C5FXZ4"/>
<accession>C5FXZ4</accession>
<evidence type="ECO:0000313" key="3">
    <source>
        <dbReference type="EMBL" id="EEQ34392.1"/>
    </source>
</evidence>